<dbReference type="GO" id="GO:0004371">
    <property type="term" value="F:glycerone kinase activity"/>
    <property type="evidence" value="ECO:0007669"/>
    <property type="project" value="InterPro"/>
</dbReference>
<keyword evidence="2 5" id="KW-0418">Kinase</keyword>
<evidence type="ECO:0000313" key="6">
    <source>
        <dbReference type="Proteomes" id="UP000761264"/>
    </source>
</evidence>
<dbReference type="InterPro" id="IPR036117">
    <property type="entry name" value="DhaL_dom_sf"/>
</dbReference>
<comment type="caution">
    <text evidence="5">The sequence shown here is derived from an EMBL/GenBank/DDBJ whole genome shotgun (WGS) entry which is preliminary data.</text>
</comment>
<dbReference type="InterPro" id="IPR004007">
    <property type="entry name" value="DhaL_dom"/>
</dbReference>
<dbReference type="SMART" id="SM01120">
    <property type="entry name" value="Dak2"/>
    <property type="match status" value="1"/>
</dbReference>
<dbReference type="PANTHER" id="PTHR28629">
    <property type="entry name" value="TRIOKINASE/FMN CYCLASE"/>
    <property type="match status" value="1"/>
</dbReference>
<dbReference type="GO" id="GO:0005829">
    <property type="term" value="C:cytosol"/>
    <property type="evidence" value="ECO:0007669"/>
    <property type="project" value="TreeGrafter"/>
</dbReference>
<dbReference type="PROSITE" id="PS51480">
    <property type="entry name" value="DHAL"/>
    <property type="match status" value="1"/>
</dbReference>
<dbReference type="PANTHER" id="PTHR28629:SF4">
    <property type="entry name" value="TRIOKINASE_FMN CYCLASE"/>
    <property type="match status" value="1"/>
</dbReference>
<dbReference type="RefSeq" id="WP_205944606.1">
    <property type="nucleotide sequence ID" value="NZ_JAAQPH010000008.1"/>
</dbReference>
<accession>A0A967KF45</accession>
<dbReference type="Pfam" id="PF02734">
    <property type="entry name" value="Dak2"/>
    <property type="match status" value="1"/>
</dbReference>
<keyword evidence="1" id="KW-0808">Transferase</keyword>
<dbReference type="Gene3D" id="1.25.40.340">
    <property type="match status" value="1"/>
</dbReference>
<proteinExistence type="predicted"/>
<protein>
    <submittedName>
        <fullName evidence="5">Dihydroxyacetone kinase subunit L</fullName>
    </submittedName>
</protein>
<evidence type="ECO:0000256" key="2">
    <source>
        <dbReference type="ARBA" id="ARBA00022777"/>
    </source>
</evidence>
<evidence type="ECO:0000313" key="5">
    <source>
        <dbReference type="EMBL" id="NIA69376.1"/>
    </source>
</evidence>
<evidence type="ECO:0000256" key="1">
    <source>
        <dbReference type="ARBA" id="ARBA00022679"/>
    </source>
</evidence>
<reference evidence="5" key="1">
    <citation type="submission" date="2020-03" db="EMBL/GenBank/DDBJ databases">
        <title>Genome of Pelagibius litoralis DSM 21314T.</title>
        <authorList>
            <person name="Wang G."/>
        </authorList>
    </citation>
    <scope>NUCLEOTIDE SEQUENCE</scope>
    <source>
        <strain evidence="5">DSM 21314</strain>
    </source>
</reference>
<keyword evidence="6" id="KW-1185">Reference proteome</keyword>
<evidence type="ECO:0000259" key="4">
    <source>
        <dbReference type="PROSITE" id="PS51480"/>
    </source>
</evidence>
<feature type="region of interest" description="Disordered" evidence="3">
    <location>
        <begin position="203"/>
        <end position="222"/>
    </location>
</feature>
<name>A0A967KF45_9PROT</name>
<dbReference type="Proteomes" id="UP000761264">
    <property type="component" value="Unassembled WGS sequence"/>
</dbReference>
<dbReference type="InterPro" id="IPR050861">
    <property type="entry name" value="Dihydroxyacetone_Kinase"/>
</dbReference>
<sequence length="222" mass="23343">MSGMNKADLQAVLRRAAWQLERRSAELNDLDARTGDGDMGSTLASISKALCDEIEDLPEELGECFGGVVRVIGATSGSSLSAVAMTGFHRMAAETKGRTTVPWPALGGLLQLAVKSMQERSGADLGDKSVIDGLMSVAEAVSEETDPTIMAALADAAVTRSLDTFRDRPSRIGRARLAPRQGIGQDDPGMVALKRVIEAIRRSDDGPSADSVMRAKAGSTSP</sequence>
<organism evidence="5 6">
    <name type="scientific">Pelagibius litoralis</name>
    <dbReference type="NCBI Taxonomy" id="374515"/>
    <lineage>
        <taxon>Bacteria</taxon>
        <taxon>Pseudomonadati</taxon>
        <taxon>Pseudomonadota</taxon>
        <taxon>Alphaproteobacteria</taxon>
        <taxon>Rhodospirillales</taxon>
        <taxon>Rhodovibrionaceae</taxon>
        <taxon>Pelagibius</taxon>
    </lineage>
</organism>
<gene>
    <name evidence="5" type="ORF">HBA54_12315</name>
</gene>
<dbReference type="EMBL" id="JAAQPH010000008">
    <property type="protein sequence ID" value="NIA69376.1"/>
    <property type="molecule type" value="Genomic_DNA"/>
</dbReference>
<evidence type="ECO:0000256" key="3">
    <source>
        <dbReference type="SAM" id="MobiDB-lite"/>
    </source>
</evidence>
<feature type="domain" description="DhaL" evidence="4">
    <location>
        <begin position="7"/>
        <end position="202"/>
    </location>
</feature>
<dbReference type="GO" id="GO:0019563">
    <property type="term" value="P:glycerol catabolic process"/>
    <property type="evidence" value="ECO:0007669"/>
    <property type="project" value="TreeGrafter"/>
</dbReference>
<dbReference type="SUPFAM" id="SSF101473">
    <property type="entry name" value="DhaL-like"/>
    <property type="match status" value="1"/>
</dbReference>
<dbReference type="AlphaFoldDB" id="A0A967KF45"/>